<accession>A0A8S3XK77</accession>
<sequence length="194" mass="21889">MVIVNSVSTITDLDQVDIANRISCDIQDLTKCISIGKTDLTILCQNIRSIYRNIDSLQATLSLLKFEVDVLVLTECRLDKSKPIPQIPNYSYTALETTYNINQNDGVVIYAKSHLNLEFMEIKLKDASCIQLRILDLTILGIYRSPSYSNASEFIESLSAHLGNIKSYRNIVISGDINIHLIQCRNEQTTTNEQ</sequence>
<keyword evidence="2" id="KW-1185">Reference proteome</keyword>
<reference evidence="1" key="1">
    <citation type="submission" date="2021-04" db="EMBL/GenBank/DDBJ databases">
        <authorList>
            <person name="Tunstrom K."/>
        </authorList>
    </citation>
    <scope>NUCLEOTIDE SEQUENCE</scope>
</reference>
<evidence type="ECO:0000313" key="1">
    <source>
        <dbReference type="EMBL" id="CAG5019771.1"/>
    </source>
</evidence>
<dbReference type="OrthoDB" id="445826at2759"/>
<dbReference type="AlphaFoldDB" id="A0A8S3XK77"/>
<evidence type="ECO:0000313" key="2">
    <source>
        <dbReference type="Proteomes" id="UP000691718"/>
    </source>
</evidence>
<comment type="caution">
    <text evidence="1">The sequence shown here is derived from an EMBL/GenBank/DDBJ whole genome shotgun (WGS) entry which is preliminary data.</text>
</comment>
<organism evidence="1 2">
    <name type="scientific">Parnassius apollo</name>
    <name type="common">Apollo butterfly</name>
    <name type="synonym">Papilio apollo</name>
    <dbReference type="NCBI Taxonomy" id="110799"/>
    <lineage>
        <taxon>Eukaryota</taxon>
        <taxon>Metazoa</taxon>
        <taxon>Ecdysozoa</taxon>
        <taxon>Arthropoda</taxon>
        <taxon>Hexapoda</taxon>
        <taxon>Insecta</taxon>
        <taxon>Pterygota</taxon>
        <taxon>Neoptera</taxon>
        <taxon>Endopterygota</taxon>
        <taxon>Lepidoptera</taxon>
        <taxon>Glossata</taxon>
        <taxon>Ditrysia</taxon>
        <taxon>Papilionoidea</taxon>
        <taxon>Papilionidae</taxon>
        <taxon>Parnassiinae</taxon>
        <taxon>Parnassini</taxon>
        <taxon>Parnassius</taxon>
        <taxon>Parnassius</taxon>
    </lineage>
</organism>
<dbReference type="EMBL" id="CAJQZP010001133">
    <property type="protein sequence ID" value="CAG5019771.1"/>
    <property type="molecule type" value="Genomic_DNA"/>
</dbReference>
<dbReference type="Proteomes" id="UP000691718">
    <property type="component" value="Unassembled WGS sequence"/>
</dbReference>
<gene>
    <name evidence="1" type="ORF">PAPOLLO_LOCUS17133</name>
</gene>
<proteinExistence type="predicted"/>
<name>A0A8S3XK77_PARAO</name>
<protein>
    <submittedName>
        <fullName evidence="1">(apollo) hypothetical protein</fullName>
    </submittedName>
</protein>